<dbReference type="SUPFAM" id="SSF54791">
    <property type="entry name" value="Eukaryotic type KH-domain (KH-domain type I)"/>
    <property type="match status" value="1"/>
</dbReference>
<name>A0A9J6EJZ4_RHIMP</name>
<reference evidence="4" key="2">
    <citation type="submission" date="2021-09" db="EMBL/GenBank/DDBJ databases">
        <authorList>
            <person name="Jia N."/>
            <person name="Wang J."/>
            <person name="Shi W."/>
            <person name="Du L."/>
            <person name="Sun Y."/>
            <person name="Zhan W."/>
            <person name="Jiang J."/>
            <person name="Wang Q."/>
            <person name="Zhang B."/>
            <person name="Ji P."/>
            <person name="Sakyi L.B."/>
            <person name="Cui X."/>
            <person name="Yuan T."/>
            <person name="Jiang B."/>
            <person name="Yang W."/>
            <person name="Lam T.T.-Y."/>
            <person name="Chang Q."/>
            <person name="Ding S."/>
            <person name="Wang X."/>
            <person name="Zhu J."/>
            <person name="Ruan X."/>
            <person name="Zhao L."/>
            <person name="Wei J."/>
            <person name="Que T."/>
            <person name="Du C."/>
            <person name="Cheng J."/>
            <person name="Dai P."/>
            <person name="Han X."/>
            <person name="Huang E."/>
            <person name="Gao Y."/>
            <person name="Liu J."/>
            <person name="Shao H."/>
            <person name="Ye R."/>
            <person name="Li L."/>
            <person name="Wei W."/>
            <person name="Wang X."/>
            <person name="Wang C."/>
            <person name="Huo Q."/>
            <person name="Li W."/>
            <person name="Guo W."/>
            <person name="Chen H."/>
            <person name="Chen S."/>
            <person name="Zhou L."/>
            <person name="Zhou L."/>
            <person name="Ni X."/>
            <person name="Tian J."/>
            <person name="Zhou Y."/>
            <person name="Sheng Y."/>
            <person name="Liu T."/>
            <person name="Pan Y."/>
            <person name="Xia L."/>
            <person name="Li J."/>
            <person name="Zhao F."/>
            <person name="Cao W."/>
        </authorList>
    </citation>
    <scope>NUCLEOTIDE SEQUENCE</scope>
    <source>
        <strain evidence="4">Rmic-2018</strain>
        <tissue evidence="4">Larvae</tissue>
    </source>
</reference>
<dbReference type="EMBL" id="JABSTU010000004">
    <property type="protein sequence ID" value="KAH8034591.1"/>
    <property type="molecule type" value="Genomic_DNA"/>
</dbReference>
<feature type="region of interest" description="Disordered" evidence="2">
    <location>
        <begin position="125"/>
        <end position="146"/>
    </location>
</feature>
<evidence type="ECO:0000259" key="3">
    <source>
        <dbReference type="Pfam" id="PF00013"/>
    </source>
</evidence>
<proteinExistence type="predicted"/>
<gene>
    <name evidence="4" type="ORF">HPB51_025789</name>
</gene>
<reference evidence="4" key="1">
    <citation type="journal article" date="2020" name="Cell">
        <title>Large-Scale Comparative Analyses of Tick Genomes Elucidate Their Genetic Diversity and Vector Capacities.</title>
        <authorList>
            <consortium name="Tick Genome and Microbiome Consortium (TIGMIC)"/>
            <person name="Jia N."/>
            <person name="Wang J."/>
            <person name="Shi W."/>
            <person name="Du L."/>
            <person name="Sun Y."/>
            <person name="Zhan W."/>
            <person name="Jiang J.F."/>
            <person name="Wang Q."/>
            <person name="Zhang B."/>
            <person name="Ji P."/>
            <person name="Bell-Sakyi L."/>
            <person name="Cui X.M."/>
            <person name="Yuan T.T."/>
            <person name="Jiang B.G."/>
            <person name="Yang W.F."/>
            <person name="Lam T.T."/>
            <person name="Chang Q.C."/>
            <person name="Ding S.J."/>
            <person name="Wang X.J."/>
            <person name="Zhu J.G."/>
            <person name="Ruan X.D."/>
            <person name="Zhao L."/>
            <person name="Wei J.T."/>
            <person name="Ye R.Z."/>
            <person name="Que T.C."/>
            <person name="Du C.H."/>
            <person name="Zhou Y.H."/>
            <person name="Cheng J.X."/>
            <person name="Dai P.F."/>
            <person name="Guo W.B."/>
            <person name="Han X.H."/>
            <person name="Huang E.J."/>
            <person name="Li L.F."/>
            <person name="Wei W."/>
            <person name="Gao Y.C."/>
            <person name="Liu J.Z."/>
            <person name="Shao H.Z."/>
            <person name="Wang X."/>
            <person name="Wang C.C."/>
            <person name="Yang T.C."/>
            <person name="Huo Q.B."/>
            <person name="Li W."/>
            <person name="Chen H.Y."/>
            <person name="Chen S.E."/>
            <person name="Zhou L.G."/>
            <person name="Ni X.B."/>
            <person name="Tian J.H."/>
            <person name="Sheng Y."/>
            <person name="Liu T."/>
            <person name="Pan Y.S."/>
            <person name="Xia L.Y."/>
            <person name="Li J."/>
            <person name="Zhao F."/>
            <person name="Cao W.C."/>
        </authorList>
    </citation>
    <scope>NUCLEOTIDE SEQUENCE</scope>
    <source>
        <strain evidence="4">Rmic-2018</strain>
    </source>
</reference>
<sequence length="146" mass="15059">MDVSGTPCGLMGDPLQRRGEGIAAKINPPSNSEVGAIPGGGIKRPLEDSMDRNDGSPDAKKLAAVNDPFGAQLAALAQQRGSLANAAPAVEEWSVPDKMVGLIIGRGGEQISRLQAESGCKIQMAPDCGGMSERPCTLTGPRHAIE</sequence>
<protein>
    <recommendedName>
        <fullName evidence="3">K Homology domain-containing protein</fullName>
    </recommendedName>
</protein>
<comment type="caution">
    <text evidence="4">The sequence shown here is derived from an EMBL/GenBank/DDBJ whole genome shotgun (WGS) entry which is preliminary data.</text>
</comment>
<keyword evidence="5" id="KW-1185">Reference proteome</keyword>
<organism evidence="4 5">
    <name type="scientific">Rhipicephalus microplus</name>
    <name type="common">Cattle tick</name>
    <name type="synonym">Boophilus microplus</name>
    <dbReference type="NCBI Taxonomy" id="6941"/>
    <lineage>
        <taxon>Eukaryota</taxon>
        <taxon>Metazoa</taxon>
        <taxon>Ecdysozoa</taxon>
        <taxon>Arthropoda</taxon>
        <taxon>Chelicerata</taxon>
        <taxon>Arachnida</taxon>
        <taxon>Acari</taxon>
        <taxon>Parasitiformes</taxon>
        <taxon>Ixodida</taxon>
        <taxon>Ixodoidea</taxon>
        <taxon>Ixodidae</taxon>
        <taxon>Rhipicephalinae</taxon>
        <taxon>Rhipicephalus</taxon>
        <taxon>Boophilus</taxon>
    </lineage>
</organism>
<dbReference type="PANTHER" id="PTHR10288">
    <property type="entry name" value="KH DOMAIN CONTAINING RNA BINDING PROTEIN"/>
    <property type="match status" value="1"/>
</dbReference>
<dbReference type="GO" id="GO:0010468">
    <property type="term" value="P:regulation of gene expression"/>
    <property type="evidence" value="ECO:0007669"/>
    <property type="project" value="UniProtKB-ARBA"/>
</dbReference>
<feature type="region of interest" description="Disordered" evidence="2">
    <location>
        <begin position="1"/>
        <end position="60"/>
    </location>
</feature>
<dbReference type="AlphaFoldDB" id="A0A9J6EJZ4"/>
<dbReference type="VEuPathDB" id="VectorBase:LOC119161057"/>
<evidence type="ECO:0000313" key="5">
    <source>
        <dbReference type="Proteomes" id="UP000821866"/>
    </source>
</evidence>
<dbReference type="CDD" id="cd22396">
    <property type="entry name" value="KH-I_FUBP_rpt1"/>
    <property type="match status" value="1"/>
</dbReference>
<keyword evidence="1" id="KW-0694">RNA-binding</keyword>
<dbReference type="Proteomes" id="UP000821866">
    <property type="component" value="Chromosome 2"/>
</dbReference>
<evidence type="ECO:0000313" key="4">
    <source>
        <dbReference type="EMBL" id="KAH8034591.1"/>
    </source>
</evidence>
<feature type="compositionally biased region" description="Basic and acidic residues" evidence="2">
    <location>
        <begin position="44"/>
        <end position="60"/>
    </location>
</feature>
<dbReference type="Pfam" id="PF00013">
    <property type="entry name" value="KH_1"/>
    <property type="match status" value="1"/>
</dbReference>
<accession>A0A9J6EJZ4</accession>
<dbReference type="GO" id="GO:0003723">
    <property type="term" value="F:RNA binding"/>
    <property type="evidence" value="ECO:0007669"/>
    <property type="project" value="UniProtKB-UniRule"/>
</dbReference>
<dbReference type="InterPro" id="IPR036612">
    <property type="entry name" value="KH_dom_type_1_sf"/>
</dbReference>
<feature type="domain" description="K Homology" evidence="3">
    <location>
        <begin position="91"/>
        <end position="146"/>
    </location>
</feature>
<dbReference type="PROSITE" id="PS50084">
    <property type="entry name" value="KH_TYPE_1"/>
    <property type="match status" value="1"/>
</dbReference>
<dbReference type="Gene3D" id="3.30.1370.10">
    <property type="entry name" value="K Homology domain, type 1"/>
    <property type="match status" value="1"/>
</dbReference>
<evidence type="ECO:0000256" key="1">
    <source>
        <dbReference type="PROSITE-ProRule" id="PRU00117"/>
    </source>
</evidence>
<dbReference type="InterPro" id="IPR004088">
    <property type="entry name" value="KH_dom_type_1"/>
</dbReference>
<evidence type="ECO:0000256" key="2">
    <source>
        <dbReference type="SAM" id="MobiDB-lite"/>
    </source>
</evidence>